<dbReference type="PANTHER" id="PTHR12274">
    <property type="entry name" value="GRANULIN"/>
    <property type="match status" value="1"/>
</dbReference>
<comment type="similarity">
    <text evidence="2">Belongs to the granulin family.</text>
</comment>
<dbReference type="AlphaFoldDB" id="A0A914V352"/>
<keyword evidence="7" id="KW-1185">Reference proteome</keyword>
<evidence type="ECO:0000256" key="4">
    <source>
        <dbReference type="ARBA" id="ARBA00023157"/>
    </source>
</evidence>
<feature type="chain" id="PRO_5037471318" evidence="5">
    <location>
        <begin position="26"/>
        <end position="168"/>
    </location>
</feature>
<evidence type="ECO:0000256" key="3">
    <source>
        <dbReference type="ARBA" id="ARBA00022525"/>
    </source>
</evidence>
<protein>
    <submittedName>
        <fullName evidence="8">Granulins domain-containing protein</fullName>
    </submittedName>
</protein>
<name>A0A914V352_9BILA</name>
<dbReference type="InterPro" id="IPR039036">
    <property type="entry name" value="Granulin_fam"/>
</dbReference>
<dbReference type="Proteomes" id="UP000887566">
    <property type="component" value="Unplaced"/>
</dbReference>
<dbReference type="Gene3D" id="2.10.25.160">
    <property type="entry name" value="Granulin"/>
    <property type="match status" value="1"/>
</dbReference>
<feature type="signal peptide" evidence="5">
    <location>
        <begin position="1"/>
        <end position="25"/>
    </location>
</feature>
<dbReference type="PANTHER" id="PTHR12274:SF3">
    <property type="entry name" value="PROGRANULIN"/>
    <property type="match status" value="1"/>
</dbReference>
<dbReference type="InterPro" id="IPR000118">
    <property type="entry name" value="Granulin"/>
</dbReference>
<dbReference type="InterPro" id="IPR037277">
    <property type="entry name" value="Granulin_sf"/>
</dbReference>
<reference evidence="8" key="1">
    <citation type="submission" date="2022-11" db="UniProtKB">
        <authorList>
            <consortium name="WormBaseParasite"/>
        </authorList>
    </citation>
    <scope>IDENTIFICATION</scope>
</reference>
<dbReference type="SUPFAM" id="SSF57277">
    <property type="entry name" value="Granulin repeat"/>
    <property type="match status" value="1"/>
</dbReference>
<dbReference type="Pfam" id="PF00396">
    <property type="entry name" value="Granulin"/>
    <property type="match status" value="1"/>
</dbReference>
<dbReference type="GO" id="GO:0005576">
    <property type="term" value="C:extracellular region"/>
    <property type="evidence" value="ECO:0007669"/>
    <property type="project" value="UniProtKB-SubCell"/>
</dbReference>
<sequence>MNAQWKVQMLFFFAVTLSIAAICQGGSESKPSTDNVKTVINIDKAIFNFGVPQKNDGSVGAVHESSMQLNVGDENIWCDPTHTCPNDMTCCRLTTGEWGCCPFFNAVCCINNKCCPYGTQCEPEIGRCTLWTGSSFPWSNKMKAFKSKPQLLLQALNVQNNPTSFEEE</sequence>
<feature type="domain" description="Granulins" evidence="6">
    <location>
        <begin position="78"/>
        <end position="128"/>
    </location>
</feature>
<organism evidence="7 8">
    <name type="scientific">Plectus sambesii</name>
    <dbReference type="NCBI Taxonomy" id="2011161"/>
    <lineage>
        <taxon>Eukaryota</taxon>
        <taxon>Metazoa</taxon>
        <taxon>Ecdysozoa</taxon>
        <taxon>Nematoda</taxon>
        <taxon>Chromadorea</taxon>
        <taxon>Plectida</taxon>
        <taxon>Plectina</taxon>
        <taxon>Plectoidea</taxon>
        <taxon>Plectidae</taxon>
        <taxon>Plectus</taxon>
    </lineage>
</organism>
<evidence type="ECO:0000256" key="1">
    <source>
        <dbReference type="ARBA" id="ARBA00004613"/>
    </source>
</evidence>
<dbReference type="SMART" id="SM00277">
    <property type="entry name" value="GRAN"/>
    <property type="match status" value="1"/>
</dbReference>
<comment type="subcellular location">
    <subcellularLocation>
        <location evidence="1">Secreted</location>
    </subcellularLocation>
</comment>
<keyword evidence="3" id="KW-0964">Secreted</keyword>
<evidence type="ECO:0000259" key="6">
    <source>
        <dbReference type="SMART" id="SM00277"/>
    </source>
</evidence>
<evidence type="ECO:0000256" key="2">
    <source>
        <dbReference type="ARBA" id="ARBA00010093"/>
    </source>
</evidence>
<accession>A0A914V352</accession>
<dbReference type="WBParaSite" id="PSAMB.scaffold1468size31115.g13353.t1">
    <property type="protein sequence ID" value="PSAMB.scaffold1468size31115.g13353.t1"/>
    <property type="gene ID" value="PSAMB.scaffold1468size31115.g13353"/>
</dbReference>
<keyword evidence="4" id="KW-1015">Disulfide bond</keyword>
<evidence type="ECO:0000256" key="5">
    <source>
        <dbReference type="SAM" id="SignalP"/>
    </source>
</evidence>
<evidence type="ECO:0000313" key="8">
    <source>
        <dbReference type="WBParaSite" id="PSAMB.scaffold1468size31115.g13353.t1"/>
    </source>
</evidence>
<evidence type="ECO:0000313" key="7">
    <source>
        <dbReference type="Proteomes" id="UP000887566"/>
    </source>
</evidence>
<keyword evidence="5" id="KW-0732">Signal</keyword>
<proteinExistence type="inferred from homology"/>